<comment type="caution">
    <text evidence="2">The sequence shown here is derived from an EMBL/GenBank/DDBJ whole genome shotgun (WGS) entry which is preliminary data.</text>
</comment>
<sequence length="308" mass="33789">MEKRAFLLSQLIQRLQRQKEPREGQLFGFRTDDGRLLAIALCTDYGNLKHDKSLLLPAPLTPIGKFEVTKGDHSKPELENKDGGVLSLENQGGKGNVDIGSVIKGAKKKKASLHTVNFQMLQNRSTVTCRNAPVYALTTNVTIISLLAIFTTYRLSQGAHEIVYLLPGGVSTVMVLLIAFHVHTLRRKGESLSRLARAKAREARGGEPGRYGALRTLQAVLQEAPPEARIYGNLPVGYGLIPLLAVFVLAYTGLLSSSDSDVVLTLEGVEGAVNMSLARGKSDDFTYDVTHEIITWAMVPRTYDVRDF</sequence>
<name>A0A423TMR5_PENVA</name>
<protein>
    <submittedName>
        <fullName evidence="2">Uncharacterized protein</fullName>
    </submittedName>
</protein>
<keyword evidence="3" id="KW-1185">Reference proteome</keyword>
<evidence type="ECO:0000313" key="3">
    <source>
        <dbReference type="Proteomes" id="UP000283509"/>
    </source>
</evidence>
<accession>A0A423TMR5</accession>
<gene>
    <name evidence="2" type="ORF">C7M84_003575</name>
</gene>
<proteinExistence type="predicted"/>
<evidence type="ECO:0000256" key="1">
    <source>
        <dbReference type="SAM" id="Phobius"/>
    </source>
</evidence>
<keyword evidence="1" id="KW-0812">Transmembrane</keyword>
<organism evidence="2 3">
    <name type="scientific">Penaeus vannamei</name>
    <name type="common">Whiteleg shrimp</name>
    <name type="synonym">Litopenaeus vannamei</name>
    <dbReference type="NCBI Taxonomy" id="6689"/>
    <lineage>
        <taxon>Eukaryota</taxon>
        <taxon>Metazoa</taxon>
        <taxon>Ecdysozoa</taxon>
        <taxon>Arthropoda</taxon>
        <taxon>Crustacea</taxon>
        <taxon>Multicrustacea</taxon>
        <taxon>Malacostraca</taxon>
        <taxon>Eumalacostraca</taxon>
        <taxon>Eucarida</taxon>
        <taxon>Decapoda</taxon>
        <taxon>Dendrobranchiata</taxon>
        <taxon>Penaeoidea</taxon>
        <taxon>Penaeidae</taxon>
        <taxon>Penaeus</taxon>
    </lineage>
</organism>
<dbReference type="AlphaFoldDB" id="A0A423TMR5"/>
<keyword evidence="1" id="KW-0472">Membrane</keyword>
<feature type="transmembrane region" description="Helical" evidence="1">
    <location>
        <begin position="236"/>
        <end position="255"/>
    </location>
</feature>
<keyword evidence="1" id="KW-1133">Transmembrane helix</keyword>
<dbReference type="EMBL" id="QCYY01001484">
    <property type="protein sequence ID" value="ROT77749.1"/>
    <property type="molecule type" value="Genomic_DNA"/>
</dbReference>
<reference evidence="2 3" key="1">
    <citation type="submission" date="2018-04" db="EMBL/GenBank/DDBJ databases">
        <authorList>
            <person name="Zhang X."/>
            <person name="Yuan J."/>
            <person name="Li F."/>
            <person name="Xiang J."/>
        </authorList>
    </citation>
    <scope>NUCLEOTIDE SEQUENCE [LARGE SCALE GENOMIC DNA]</scope>
    <source>
        <tissue evidence="2">Muscle</tissue>
    </source>
</reference>
<feature type="transmembrane region" description="Helical" evidence="1">
    <location>
        <begin position="162"/>
        <end position="182"/>
    </location>
</feature>
<reference evidence="2 3" key="2">
    <citation type="submission" date="2019-01" db="EMBL/GenBank/DDBJ databases">
        <title>The decoding of complex shrimp genome reveals the adaptation for benthos swimmer, frequently molting mechanism and breeding impact on genome.</title>
        <authorList>
            <person name="Sun Y."/>
            <person name="Gao Y."/>
            <person name="Yu Y."/>
        </authorList>
    </citation>
    <scope>NUCLEOTIDE SEQUENCE [LARGE SCALE GENOMIC DNA]</scope>
    <source>
        <tissue evidence="2">Muscle</tissue>
    </source>
</reference>
<feature type="transmembrane region" description="Helical" evidence="1">
    <location>
        <begin position="132"/>
        <end position="150"/>
    </location>
</feature>
<evidence type="ECO:0000313" key="2">
    <source>
        <dbReference type="EMBL" id="ROT77749.1"/>
    </source>
</evidence>
<dbReference type="Proteomes" id="UP000283509">
    <property type="component" value="Unassembled WGS sequence"/>
</dbReference>
<dbReference type="OrthoDB" id="6349243at2759"/>